<evidence type="ECO:0000313" key="2">
    <source>
        <dbReference type="Proteomes" id="UP000766570"/>
    </source>
</evidence>
<name>A0ABS4WEA9_9MICC</name>
<organism evidence="1 2">
    <name type="scientific">Paeniglutamicibacter psychrophenolicus</name>
    <dbReference type="NCBI Taxonomy" id="257454"/>
    <lineage>
        <taxon>Bacteria</taxon>
        <taxon>Bacillati</taxon>
        <taxon>Actinomycetota</taxon>
        <taxon>Actinomycetes</taxon>
        <taxon>Micrococcales</taxon>
        <taxon>Micrococcaceae</taxon>
        <taxon>Paeniglutamicibacter</taxon>
    </lineage>
</organism>
<dbReference type="EMBL" id="JAGIOE010000001">
    <property type="protein sequence ID" value="MBP2374548.1"/>
    <property type="molecule type" value="Genomic_DNA"/>
</dbReference>
<reference evidence="1 2" key="1">
    <citation type="submission" date="2021-03" db="EMBL/GenBank/DDBJ databases">
        <title>Sequencing the genomes of 1000 actinobacteria strains.</title>
        <authorList>
            <person name="Klenk H.-P."/>
        </authorList>
    </citation>
    <scope>NUCLEOTIDE SEQUENCE [LARGE SCALE GENOMIC DNA]</scope>
    <source>
        <strain evidence="1 2">DSM 15454</strain>
    </source>
</reference>
<sequence>MTSSPDAPKKSPGARIATSLISGAASGALTLIDPARFKPCARRSLVAGSGAAYTAVVWVGSSGSEEYKPGNVLRGSLAIGLGALGAIATHYSFALDGKIHQSLLRRGIGNPRPLMAAGSGILTAALVLLEAPTRGAEPVAYDHDAGPAEREITTELRNLVDGMLNATEDFGAEQLRGQLAGAKEQYWVGPDEFTSSLSFVVPMDAVRTVPRNFTFPVHADFTTDDGHPMRVSLQVHDGVLDTLLIDVQHEQLVTANTDDDDPFESVTGWPLASEVVYTPEA</sequence>
<dbReference type="RefSeq" id="WP_209907554.1">
    <property type="nucleotide sequence ID" value="NZ_BAAAMI010000017.1"/>
</dbReference>
<evidence type="ECO:0000313" key="1">
    <source>
        <dbReference type="EMBL" id="MBP2374548.1"/>
    </source>
</evidence>
<protein>
    <submittedName>
        <fullName evidence="1">Uncharacterized protein</fullName>
    </submittedName>
</protein>
<proteinExistence type="predicted"/>
<keyword evidence="2" id="KW-1185">Reference proteome</keyword>
<dbReference type="Proteomes" id="UP000766570">
    <property type="component" value="Unassembled WGS sequence"/>
</dbReference>
<gene>
    <name evidence="1" type="ORF">JOF46_002460</name>
</gene>
<accession>A0ABS4WEA9</accession>
<comment type="caution">
    <text evidence="1">The sequence shown here is derived from an EMBL/GenBank/DDBJ whole genome shotgun (WGS) entry which is preliminary data.</text>
</comment>